<dbReference type="EMBL" id="JAUZEE010000003">
    <property type="protein sequence ID" value="MDP4300431.1"/>
    <property type="molecule type" value="Genomic_DNA"/>
</dbReference>
<evidence type="ECO:0000313" key="4">
    <source>
        <dbReference type="Proteomes" id="UP001235760"/>
    </source>
</evidence>
<dbReference type="SUPFAM" id="SSF53067">
    <property type="entry name" value="Actin-like ATPase domain"/>
    <property type="match status" value="1"/>
</dbReference>
<dbReference type="Pfam" id="PF13412">
    <property type="entry name" value="HTH_24"/>
    <property type="match status" value="1"/>
</dbReference>
<feature type="region of interest" description="Disordered" evidence="2">
    <location>
        <begin position="1"/>
        <end position="53"/>
    </location>
</feature>
<name>A0ABT9G202_LEPDI</name>
<gene>
    <name evidence="3" type="ORF">Q8X39_07270</name>
</gene>
<dbReference type="PANTHER" id="PTHR18964">
    <property type="entry name" value="ROK (REPRESSOR, ORF, KINASE) FAMILY"/>
    <property type="match status" value="1"/>
</dbReference>
<dbReference type="Gene3D" id="1.10.10.10">
    <property type="entry name" value="Winged helix-like DNA-binding domain superfamily/Winged helix DNA-binding domain"/>
    <property type="match status" value="1"/>
</dbReference>
<organism evidence="3 4">
    <name type="scientific">Leptothrix discophora</name>
    <dbReference type="NCBI Taxonomy" id="89"/>
    <lineage>
        <taxon>Bacteria</taxon>
        <taxon>Pseudomonadati</taxon>
        <taxon>Pseudomonadota</taxon>
        <taxon>Betaproteobacteria</taxon>
        <taxon>Burkholderiales</taxon>
        <taxon>Sphaerotilaceae</taxon>
        <taxon>Leptothrix</taxon>
    </lineage>
</organism>
<dbReference type="SUPFAM" id="SSF46785">
    <property type="entry name" value="Winged helix' DNA-binding domain"/>
    <property type="match status" value="1"/>
</dbReference>
<protein>
    <submittedName>
        <fullName evidence="3">ROK family transcriptional regulator</fullName>
    </submittedName>
</protein>
<feature type="compositionally biased region" description="Low complexity" evidence="2">
    <location>
        <begin position="29"/>
        <end position="40"/>
    </location>
</feature>
<dbReference type="Proteomes" id="UP001235760">
    <property type="component" value="Unassembled WGS sequence"/>
</dbReference>
<comment type="similarity">
    <text evidence="1">Belongs to the ROK (NagC/XylR) family.</text>
</comment>
<dbReference type="InterPro" id="IPR043129">
    <property type="entry name" value="ATPase_NBD"/>
</dbReference>
<dbReference type="InterPro" id="IPR000600">
    <property type="entry name" value="ROK"/>
</dbReference>
<dbReference type="InterPro" id="IPR036390">
    <property type="entry name" value="WH_DNA-bd_sf"/>
</dbReference>
<accession>A0ABT9G202</accession>
<dbReference type="InterPro" id="IPR036388">
    <property type="entry name" value="WH-like_DNA-bd_sf"/>
</dbReference>
<proteinExistence type="inferred from homology"/>
<dbReference type="PANTHER" id="PTHR18964:SF149">
    <property type="entry name" value="BIFUNCTIONAL UDP-N-ACETYLGLUCOSAMINE 2-EPIMERASE_N-ACETYLMANNOSAMINE KINASE"/>
    <property type="match status" value="1"/>
</dbReference>
<reference evidence="3 4" key="1">
    <citation type="submission" date="2023-08" db="EMBL/GenBank/DDBJ databases">
        <authorList>
            <person name="Roldan D.M."/>
            <person name="Menes R.J."/>
        </authorList>
    </citation>
    <scope>NUCLEOTIDE SEQUENCE [LARGE SCALE GENOMIC DNA]</scope>
    <source>
        <strain evidence="3 4">CCM 2812</strain>
    </source>
</reference>
<evidence type="ECO:0000256" key="1">
    <source>
        <dbReference type="ARBA" id="ARBA00006479"/>
    </source>
</evidence>
<dbReference type="Pfam" id="PF00480">
    <property type="entry name" value="ROK"/>
    <property type="match status" value="1"/>
</dbReference>
<evidence type="ECO:0000313" key="3">
    <source>
        <dbReference type="EMBL" id="MDP4300431.1"/>
    </source>
</evidence>
<evidence type="ECO:0000256" key="2">
    <source>
        <dbReference type="SAM" id="MobiDB-lite"/>
    </source>
</evidence>
<dbReference type="Gene3D" id="3.30.420.40">
    <property type="match status" value="2"/>
</dbReference>
<comment type="caution">
    <text evidence="3">The sequence shown here is derived from an EMBL/GenBank/DDBJ whole genome shotgun (WGS) entry which is preliminary data.</text>
</comment>
<keyword evidence="4" id="KW-1185">Reference proteome</keyword>
<sequence>MAYDTIDPSPSPAPAGSPAAPRGGDGRPAEAASRPAEAASQLRPRGSNHAGMRQYNERVVLQAIRLHGDLPKADLARLTHLSTQTVSLIVNALLEDGLLVKRQPLRGRIGQPSVPIALNPDGAYAIGVKIGRRSMDVLVIDFTGSVRERSSVAYDFPDPLTLFGDLRRLLEQSVASLGTGAERLAGIGIATPLSLGSWQALLGVGDDQASRWNEIDLAQRVGEMTDLPVHVIKDTSAACVAELVSGRGRSMHSFLYLFVDTFVGGGLVIDSQLYNGARGNAGAVGSMPLHAAGGPAGVPPQVLSAASLFNLQQLYAAAGLDPQAAVDGRALEPPWASYTRVWLRNAAQAMALATVNATCLLDLDDVVVDGVFGRELLSRLIAHLEEALDMHNWEGISRPSVRAGTIGSDARAMGGALLPLYAAFAPDPEVFLKNRASGDTA</sequence>